<dbReference type="Pfam" id="PF01039">
    <property type="entry name" value="Carboxyl_trans"/>
    <property type="match status" value="1"/>
</dbReference>
<proteinExistence type="predicted"/>
<dbReference type="InterPro" id="IPR034733">
    <property type="entry name" value="AcCoA_carboxyl_beta"/>
</dbReference>
<sequence length="540" mass="58685">MTTLTSTVQPSSDSFKENRASMFELIEHWRGLEQRTIDASNKRLKTFKSRGQLSPRERLERLLDPGMPFLQMHSMANYCVENPDRETSVPGASVIVGVGFVEGVRCMIWVDDSGISAGAATESTGFVSTSILEMCMRQKLPVIHLVESAGANLLKYKVELWSRFGNVFRDLARLSAAGIPTMVVLHGGSTAGGAYMPGMSDYVIGVKENGMAALGGAALVKAATGEEANDRELGGSEMHASVSGVVEYLVEDDAHGILKAREVMKSIDWNKRVTTVVRRPYEPPRYPAEELAGAIPVDPKVPYDFREVLTRIVDDSCVEEFKSRYGVSTVCGYASITGISFGFIGNNGPIDPNGATKAAQFIQLCDAADMPILFFNNTTGYMVGTEYEQAGMIKHGAKMIQAVSNARVPKISLYIGASFGAGNYGMCGWSYQPDFLFAWPNARTGVMAGQSAADTMSEVARVGAARKGQEIPEGVLEQQAATIRAHFDAQEDAFFTSGRVLDHGIIDPRDTRKVLAFCLETVLESRLRETRANAFGVARM</sequence>
<protein>
    <submittedName>
        <fullName evidence="3">Acyl-CoA carboxylase subunit beta</fullName>
    </submittedName>
</protein>
<feature type="domain" description="CoA carboxyltransferase C-terminal" evidence="2">
    <location>
        <begin position="283"/>
        <end position="529"/>
    </location>
</feature>
<gene>
    <name evidence="3" type="ORF">E0F26_06410</name>
</gene>
<evidence type="ECO:0000313" key="4">
    <source>
        <dbReference type="Proteomes" id="UP001317963"/>
    </source>
</evidence>
<dbReference type="EMBL" id="CP036501">
    <property type="protein sequence ID" value="UZP74394.1"/>
    <property type="molecule type" value="Genomic_DNA"/>
</dbReference>
<name>A0ABY6Q5S9_9GAMM</name>
<organism evidence="3 4">
    <name type="scientific">Candidatus Paraluminiphilus aquimaris</name>
    <dbReference type="NCBI Taxonomy" id="2518994"/>
    <lineage>
        <taxon>Bacteria</taxon>
        <taxon>Pseudomonadati</taxon>
        <taxon>Pseudomonadota</taxon>
        <taxon>Gammaproteobacteria</taxon>
        <taxon>Cellvibrionales</taxon>
        <taxon>Halieaceae</taxon>
        <taxon>Candidatus Paraluminiphilus</taxon>
    </lineage>
</organism>
<evidence type="ECO:0000259" key="2">
    <source>
        <dbReference type="PROSITE" id="PS50989"/>
    </source>
</evidence>
<keyword evidence="4" id="KW-1185">Reference proteome</keyword>
<dbReference type="PROSITE" id="PS50989">
    <property type="entry name" value="COA_CT_CTER"/>
    <property type="match status" value="1"/>
</dbReference>
<dbReference type="Gene3D" id="3.90.226.10">
    <property type="entry name" value="2-enoyl-CoA Hydratase, Chain A, domain 1"/>
    <property type="match status" value="2"/>
</dbReference>
<accession>A0ABY6Q5S9</accession>
<dbReference type="PANTHER" id="PTHR22855:SF46">
    <property type="entry name" value="METHYLCROTONOYL-COA CARBOXYLASE"/>
    <property type="match status" value="1"/>
</dbReference>
<dbReference type="SUPFAM" id="SSF52096">
    <property type="entry name" value="ClpP/crotonase"/>
    <property type="match status" value="2"/>
</dbReference>
<dbReference type="Proteomes" id="UP001317963">
    <property type="component" value="Chromosome"/>
</dbReference>
<dbReference type="InterPro" id="IPR045190">
    <property type="entry name" value="MCCB/AccD1-like"/>
</dbReference>
<evidence type="ECO:0000313" key="3">
    <source>
        <dbReference type="EMBL" id="UZP74394.1"/>
    </source>
</evidence>
<dbReference type="PROSITE" id="PS50980">
    <property type="entry name" value="COA_CT_NTER"/>
    <property type="match status" value="1"/>
</dbReference>
<feature type="domain" description="CoA carboxyltransferase N-terminal" evidence="1">
    <location>
        <begin position="12"/>
        <end position="279"/>
    </location>
</feature>
<reference evidence="3 4" key="1">
    <citation type="submission" date="2019-02" db="EMBL/GenBank/DDBJ databases">
        <title>Halieaceae_genomes.</title>
        <authorList>
            <person name="Li S.-H."/>
        </authorList>
    </citation>
    <scope>NUCLEOTIDE SEQUENCE [LARGE SCALE GENOMIC DNA]</scope>
    <source>
        <strain evidence="3 4">JH123</strain>
    </source>
</reference>
<dbReference type="InterPro" id="IPR011762">
    <property type="entry name" value="COA_CT_N"/>
</dbReference>
<dbReference type="InterPro" id="IPR029045">
    <property type="entry name" value="ClpP/crotonase-like_dom_sf"/>
</dbReference>
<dbReference type="RefSeq" id="WP_279240840.1">
    <property type="nucleotide sequence ID" value="NZ_CP036501.1"/>
</dbReference>
<evidence type="ECO:0000259" key="1">
    <source>
        <dbReference type="PROSITE" id="PS50980"/>
    </source>
</evidence>
<dbReference type="PANTHER" id="PTHR22855">
    <property type="entry name" value="ACETYL, PROPIONYL, PYRUVATE, AND GLUTACONYL CARBOXYLASE-RELATED"/>
    <property type="match status" value="1"/>
</dbReference>
<dbReference type="InterPro" id="IPR011763">
    <property type="entry name" value="COA_CT_C"/>
</dbReference>